<evidence type="ECO:0000313" key="10">
    <source>
        <dbReference type="EMBL" id="KAF2129882.1"/>
    </source>
</evidence>
<dbReference type="GO" id="GO:0030003">
    <property type="term" value="P:intracellular monoatomic cation homeostasis"/>
    <property type="evidence" value="ECO:0007669"/>
    <property type="project" value="TreeGrafter"/>
</dbReference>
<dbReference type="PANTHER" id="PTHR14009">
    <property type="entry name" value="LEUCINE ZIPPER-EF-HAND CONTAINING TRANSMEMBRANE PROTEIN"/>
    <property type="match status" value="1"/>
</dbReference>
<dbReference type="GO" id="GO:0043022">
    <property type="term" value="F:ribosome binding"/>
    <property type="evidence" value="ECO:0007669"/>
    <property type="project" value="InterPro"/>
</dbReference>
<feature type="domain" description="Letm1 RBD" evidence="9">
    <location>
        <begin position="91"/>
        <end position="260"/>
    </location>
</feature>
<evidence type="ECO:0000256" key="5">
    <source>
        <dbReference type="ARBA" id="ARBA00023128"/>
    </source>
</evidence>
<dbReference type="PANTHER" id="PTHR14009:SF1">
    <property type="entry name" value="MITOCHONDRIAL PROTON_CALCIUM EXCHANGER PROTEIN"/>
    <property type="match status" value="1"/>
</dbReference>
<sequence>PSVPILKAKANLNPPPFTYAPDLHIPARKADQSFVGYLWTTGRSYISFYKAGISHVRQTAQLAKKLRARVGSNPATEVLTRAEWQVVRRSKSDMIRLPGFGLLVLVLGEWLPLVVLYITPIIPEPCRIPQQVQRAQEKAQRRRMERLRDVSRRGMSLQAQERRVAGAQTQDSLYELLLKSARFGCHSPVWDTLGLTPPKWLLRRNVGKVLEYVRMDDGLIERDGGWAALERREVERALVERGVDVLGKKEEDMRREIVEW</sequence>
<evidence type="ECO:0000256" key="4">
    <source>
        <dbReference type="ARBA" id="ARBA00022989"/>
    </source>
</evidence>
<dbReference type="OrthoDB" id="73691at2759"/>
<dbReference type="AlphaFoldDB" id="A0A6A6ADA3"/>
<accession>A0A6A6ADA3</accession>
<evidence type="ECO:0000256" key="6">
    <source>
        <dbReference type="ARBA" id="ARBA00023136"/>
    </source>
</evidence>
<gene>
    <name evidence="10" type="ORF">P153DRAFT_260754</name>
</gene>
<feature type="non-terminal residue" evidence="10">
    <location>
        <position position="260"/>
    </location>
</feature>
<dbReference type="GeneID" id="54403262"/>
<keyword evidence="11" id="KW-1185">Reference proteome</keyword>
<proteinExistence type="predicted"/>
<dbReference type="EMBL" id="ML977505">
    <property type="protein sequence ID" value="KAF2129882.1"/>
    <property type="molecule type" value="Genomic_DNA"/>
</dbReference>
<feature type="non-terminal residue" evidence="10">
    <location>
        <position position="1"/>
    </location>
</feature>
<protein>
    <recommendedName>
        <fullName evidence="9">Letm1 RBD domain-containing protein</fullName>
    </recommendedName>
</protein>
<name>A0A6A6ADA3_9PLEO</name>
<evidence type="ECO:0000256" key="2">
    <source>
        <dbReference type="ARBA" id="ARBA00022692"/>
    </source>
</evidence>
<evidence type="ECO:0000256" key="7">
    <source>
        <dbReference type="PROSITE-ProRule" id="PRU01094"/>
    </source>
</evidence>
<evidence type="ECO:0000256" key="1">
    <source>
        <dbReference type="ARBA" id="ARBA00004434"/>
    </source>
</evidence>
<evidence type="ECO:0000256" key="3">
    <source>
        <dbReference type="ARBA" id="ARBA00022792"/>
    </source>
</evidence>
<dbReference type="InterPro" id="IPR033122">
    <property type="entry name" value="LETM1-like_RBD"/>
</dbReference>
<keyword evidence="3" id="KW-0999">Mitochondrion inner membrane</keyword>
<feature type="transmembrane region" description="Helical" evidence="8">
    <location>
        <begin position="97"/>
        <end position="118"/>
    </location>
</feature>
<evidence type="ECO:0000313" key="11">
    <source>
        <dbReference type="Proteomes" id="UP000799771"/>
    </source>
</evidence>
<reference evidence="10" key="1">
    <citation type="journal article" date="2020" name="Stud. Mycol.">
        <title>101 Dothideomycetes genomes: a test case for predicting lifestyles and emergence of pathogens.</title>
        <authorList>
            <person name="Haridas S."/>
            <person name="Albert R."/>
            <person name="Binder M."/>
            <person name="Bloem J."/>
            <person name="Labutti K."/>
            <person name="Salamov A."/>
            <person name="Andreopoulos B."/>
            <person name="Baker S."/>
            <person name="Barry K."/>
            <person name="Bills G."/>
            <person name="Bluhm B."/>
            <person name="Cannon C."/>
            <person name="Castanera R."/>
            <person name="Culley D."/>
            <person name="Daum C."/>
            <person name="Ezra D."/>
            <person name="Gonzalez J."/>
            <person name="Henrissat B."/>
            <person name="Kuo A."/>
            <person name="Liang C."/>
            <person name="Lipzen A."/>
            <person name="Lutzoni F."/>
            <person name="Magnuson J."/>
            <person name="Mondo S."/>
            <person name="Nolan M."/>
            <person name="Ohm R."/>
            <person name="Pangilinan J."/>
            <person name="Park H.-J."/>
            <person name="Ramirez L."/>
            <person name="Alfaro M."/>
            <person name="Sun H."/>
            <person name="Tritt A."/>
            <person name="Yoshinaga Y."/>
            <person name="Zwiers L.-H."/>
            <person name="Turgeon B."/>
            <person name="Goodwin S."/>
            <person name="Spatafora J."/>
            <person name="Crous P."/>
            <person name="Grigoriev I."/>
        </authorList>
    </citation>
    <scope>NUCLEOTIDE SEQUENCE</scope>
    <source>
        <strain evidence="10">CBS 119687</strain>
    </source>
</reference>
<dbReference type="GO" id="GO:0005743">
    <property type="term" value="C:mitochondrial inner membrane"/>
    <property type="evidence" value="ECO:0007669"/>
    <property type="project" value="UniProtKB-SubCell"/>
</dbReference>
<keyword evidence="4 8" id="KW-1133">Transmembrane helix</keyword>
<dbReference type="PROSITE" id="PS51758">
    <property type="entry name" value="LETM1_RBD"/>
    <property type="match status" value="1"/>
</dbReference>
<keyword evidence="2 8" id="KW-0812">Transmembrane</keyword>
<dbReference type="InterPro" id="IPR044202">
    <property type="entry name" value="LETM1/MDM38-like"/>
</dbReference>
<organism evidence="10 11">
    <name type="scientific">Dothidotthia symphoricarpi CBS 119687</name>
    <dbReference type="NCBI Taxonomy" id="1392245"/>
    <lineage>
        <taxon>Eukaryota</taxon>
        <taxon>Fungi</taxon>
        <taxon>Dikarya</taxon>
        <taxon>Ascomycota</taxon>
        <taxon>Pezizomycotina</taxon>
        <taxon>Dothideomycetes</taxon>
        <taxon>Pleosporomycetidae</taxon>
        <taxon>Pleosporales</taxon>
        <taxon>Dothidotthiaceae</taxon>
        <taxon>Dothidotthia</taxon>
    </lineage>
</organism>
<dbReference type="Proteomes" id="UP000799771">
    <property type="component" value="Unassembled WGS sequence"/>
</dbReference>
<keyword evidence="5 7" id="KW-0496">Mitochondrion</keyword>
<comment type="subcellular location">
    <subcellularLocation>
        <location evidence="1">Mitochondrion inner membrane</location>
        <topology evidence="1">Single-pass membrane protein</topology>
    </subcellularLocation>
</comment>
<dbReference type="RefSeq" id="XP_033524269.1">
    <property type="nucleotide sequence ID" value="XM_033662830.1"/>
</dbReference>
<keyword evidence="6 8" id="KW-0472">Membrane</keyword>
<evidence type="ECO:0000259" key="9">
    <source>
        <dbReference type="PROSITE" id="PS51758"/>
    </source>
</evidence>
<evidence type="ECO:0000256" key="8">
    <source>
        <dbReference type="SAM" id="Phobius"/>
    </source>
</evidence>